<comment type="caution">
    <text evidence="3">The sequence shown here is derived from an EMBL/GenBank/DDBJ whole genome shotgun (WGS) entry which is preliminary data.</text>
</comment>
<feature type="signal peptide" evidence="1">
    <location>
        <begin position="1"/>
        <end position="20"/>
    </location>
</feature>
<dbReference type="InterPro" id="IPR002477">
    <property type="entry name" value="Peptidoglycan-bd-like"/>
</dbReference>
<evidence type="ECO:0000313" key="3">
    <source>
        <dbReference type="EMBL" id="PYE85630.1"/>
    </source>
</evidence>
<dbReference type="SUPFAM" id="SSF47090">
    <property type="entry name" value="PGBD-like"/>
    <property type="match status" value="1"/>
</dbReference>
<feature type="chain" id="PRO_5016249559" evidence="1">
    <location>
        <begin position="21"/>
        <end position="168"/>
    </location>
</feature>
<proteinExistence type="predicted"/>
<dbReference type="RefSeq" id="WP_245904628.1">
    <property type="nucleotide sequence ID" value="NZ_QJTE01000001.1"/>
</dbReference>
<gene>
    <name evidence="3" type="ORF">DFP88_101298</name>
</gene>
<name>A0A318SUP3_9RHOB</name>
<sequence>MPACRALLLLLLAVALGGCARPPATTLPAFMVAAVEAGEGGRCFGRDTTPAVIETVSQQAPERASGGRAVWRNDRRQRILRERQAVRFEVLCPPAYTPALTEALQRALVTRGHHPGPVTGALDPATLAAVRSYQRLRGLDSALLSLEAARALGLVAVSPEELARMNAR</sequence>
<keyword evidence="4" id="KW-1185">Reference proteome</keyword>
<evidence type="ECO:0000259" key="2">
    <source>
        <dbReference type="Pfam" id="PF01471"/>
    </source>
</evidence>
<protein>
    <submittedName>
        <fullName evidence="3">Putative peptidoglycan binding protein</fullName>
    </submittedName>
</protein>
<reference evidence="3 4" key="1">
    <citation type="submission" date="2018-06" db="EMBL/GenBank/DDBJ databases">
        <title>Genomic Encyclopedia of Type Strains, Phase III (KMG-III): the genomes of soil and plant-associated and newly described type strains.</title>
        <authorList>
            <person name="Whitman W."/>
        </authorList>
    </citation>
    <scope>NUCLEOTIDE SEQUENCE [LARGE SCALE GENOMIC DNA]</scope>
    <source>
        <strain evidence="3 4">CECT 9025</strain>
    </source>
</reference>
<keyword evidence="1" id="KW-0732">Signal</keyword>
<dbReference type="EMBL" id="QJTE01000001">
    <property type="protein sequence ID" value="PYE85630.1"/>
    <property type="molecule type" value="Genomic_DNA"/>
</dbReference>
<dbReference type="InterPro" id="IPR036365">
    <property type="entry name" value="PGBD-like_sf"/>
</dbReference>
<dbReference type="Pfam" id="PF01471">
    <property type="entry name" value="PG_binding_1"/>
    <property type="match status" value="1"/>
</dbReference>
<organism evidence="3 4">
    <name type="scientific">Pseudoroseicyclus aestuarii</name>
    <dbReference type="NCBI Taxonomy" id="1795041"/>
    <lineage>
        <taxon>Bacteria</taxon>
        <taxon>Pseudomonadati</taxon>
        <taxon>Pseudomonadota</taxon>
        <taxon>Alphaproteobacteria</taxon>
        <taxon>Rhodobacterales</taxon>
        <taxon>Paracoccaceae</taxon>
        <taxon>Pseudoroseicyclus</taxon>
    </lineage>
</organism>
<evidence type="ECO:0000313" key="4">
    <source>
        <dbReference type="Proteomes" id="UP000248311"/>
    </source>
</evidence>
<feature type="domain" description="Peptidoglycan binding-like" evidence="2">
    <location>
        <begin position="102"/>
        <end position="139"/>
    </location>
</feature>
<dbReference type="InterPro" id="IPR036366">
    <property type="entry name" value="PGBDSf"/>
</dbReference>
<dbReference type="Proteomes" id="UP000248311">
    <property type="component" value="Unassembled WGS sequence"/>
</dbReference>
<evidence type="ECO:0000256" key="1">
    <source>
        <dbReference type="SAM" id="SignalP"/>
    </source>
</evidence>
<accession>A0A318SUP3</accession>
<dbReference type="PROSITE" id="PS51257">
    <property type="entry name" value="PROKAR_LIPOPROTEIN"/>
    <property type="match status" value="1"/>
</dbReference>
<dbReference type="Gene3D" id="1.10.101.10">
    <property type="entry name" value="PGBD-like superfamily/PGBD"/>
    <property type="match status" value="1"/>
</dbReference>
<dbReference type="AlphaFoldDB" id="A0A318SUP3"/>